<dbReference type="InterPro" id="IPR031657">
    <property type="entry name" value="REPA_OB_2"/>
</dbReference>
<accession>A0ABM0GIZ5</accession>
<proteinExistence type="inferred from homology"/>
<protein>
    <recommendedName>
        <fullName evidence="9">Replication protein A subunit</fullName>
    </recommendedName>
</protein>
<name>A0ABM0GIZ5_SACKO</name>
<evidence type="ECO:0000256" key="1">
    <source>
        <dbReference type="ARBA" id="ARBA00004123"/>
    </source>
</evidence>
<dbReference type="RefSeq" id="XP_002730881.2">
    <property type="nucleotide sequence ID" value="XM_002730835.2"/>
</dbReference>
<dbReference type="InterPro" id="IPR004365">
    <property type="entry name" value="NA-bd_OB_tRNA"/>
</dbReference>
<dbReference type="SUPFAM" id="SSF50249">
    <property type="entry name" value="Nucleic acid-binding proteins"/>
    <property type="match status" value="4"/>
</dbReference>
<feature type="region of interest" description="Disordered" evidence="10">
    <location>
        <begin position="115"/>
        <end position="146"/>
    </location>
</feature>
<dbReference type="PANTHER" id="PTHR47165:SF4">
    <property type="entry name" value="OS03G0429900 PROTEIN"/>
    <property type="match status" value="1"/>
</dbReference>
<dbReference type="Pfam" id="PF16900">
    <property type="entry name" value="REPA_OB_2"/>
    <property type="match status" value="1"/>
</dbReference>
<evidence type="ECO:0000256" key="9">
    <source>
        <dbReference type="RuleBase" id="RU364130"/>
    </source>
</evidence>
<dbReference type="Pfam" id="PF04057">
    <property type="entry name" value="Rep-A_N"/>
    <property type="match status" value="1"/>
</dbReference>
<dbReference type="CDD" id="cd04475">
    <property type="entry name" value="RPA1_DBD_B"/>
    <property type="match status" value="1"/>
</dbReference>
<feature type="domain" description="OB" evidence="11">
    <location>
        <begin position="186"/>
        <end position="270"/>
    </location>
</feature>
<feature type="domain" description="Replication factor-A protein 1 N-terminal" evidence="12">
    <location>
        <begin position="5"/>
        <end position="102"/>
    </location>
</feature>
<feature type="domain" description="Replication factor A C-terminal" evidence="13">
    <location>
        <begin position="449"/>
        <end position="596"/>
    </location>
</feature>
<comment type="similarity">
    <text evidence="2 9">Belongs to the replication factor A protein 1 family.</text>
</comment>
<evidence type="ECO:0000256" key="2">
    <source>
        <dbReference type="ARBA" id="ARBA00005690"/>
    </source>
</evidence>
<comment type="subcellular location">
    <subcellularLocation>
        <location evidence="1 9">Nucleus</location>
    </subcellularLocation>
</comment>
<keyword evidence="5 9" id="KW-0863">Zinc-finger</keyword>
<keyword evidence="4 9" id="KW-0479">Metal-binding</keyword>
<evidence type="ECO:0000313" key="15">
    <source>
        <dbReference type="Proteomes" id="UP000694865"/>
    </source>
</evidence>
<evidence type="ECO:0000256" key="4">
    <source>
        <dbReference type="ARBA" id="ARBA00022723"/>
    </source>
</evidence>
<dbReference type="NCBIfam" id="TIGR00617">
    <property type="entry name" value="rpa1"/>
    <property type="match status" value="1"/>
</dbReference>
<dbReference type="Proteomes" id="UP000694865">
    <property type="component" value="Unplaced"/>
</dbReference>
<sequence>MSFSLSSGCIEAISSGDTPQKPIFQILGLKKISSTVQSSTDRYRLLLSDGQRSHSAMLATQLNKKVTDGELSVRSVIQLNKYICNTIADNKRVIIILEVNLIAGQNQVQDKIGNPVPIGQPAPPAQQNGQAPHNAQTGRGGLMSSRPTTTMPYNAANEMPKMPTTPSGGMSKVFPIASLTPYQNRWTIRARVTNKGNIRHWNNSRGEGCLFSMDLIDDSAEIRATAFNDQCKKYFDMVQVGQVYLISRGTLKTANKQYTSIKNDYEMSFTSETVVELCNDAEASDVPTVQFDFKQIGQLEDIPKDTMVDVIGVCKSFSDVSTIVTRSTNRELSKRELHLVDDSEKVVTLTLWGTDLTRFWIVRTRTFSNCPASWATFHDVQVVCVIYRTREGFVYLRPTHTIHWYDGEGNCKTITSISEQRTGGGGGTNWKNFIEVKKQGLGSGEKPDYFSCKATVIFIKKDNCMYKACPSAECNKKVVENSDGSYRCEKCAKEYPDFKYRMLLVINTVDFGDGQWVTCFQDQAQVILGGNTAEHIGSLKDSNNESEFEAVFQEANFKSYNLRMRIKQETYNDETRLKCSCVEAKPLDYKEHSRRLIQDLKTMISS</sequence>
<feature type="domain" description="Replication protein A OB" evidence="14">
    <location>
        <begin position="296"/>
        <end position="359"/>
    </location>
</feature>
<dbReference type="Pfam" id="PF08646">
    <property type="entry name" value="Rep_fac-A_C"/>
    <property type="match status" value="1"/>
</dbReference>
<keyword evidence="6 9" id="KW-0862">Zinc</keyword>
<keyword evidence="7 9" id="KW-0238">DNA-binding</keyword>
<evidence type="ECO:0000256" key="3">
    <source>
        <dbReference type="ARBA" id="ARBA00022705"/>
    </source>
</evidence>
<dbReference type="InterPro" id="IPR013955">
    <property type="entry name" value="Rep_factor-A_C"/>
</dbReference>
<evidence type="ECO:0000259" key="12">
    <source>
        <dbReference type="Pfam" id="PF04057"/>
    </source>
</evidence>
<comment type="function">
    <text evidence="9">As part of the heterotrimeric replication protein A complex (RPA/RP-A), binds and stabilizes single-stranded DNA intermediates, that form during DNA replication or upon DNA stress. It prevents their reannealing and in parallel, recruits and activates different proteins and complexes involved in DNA metabolism. Thereby, it plays an essential role both in DNA replication and the cellular response to DNA damage.</text>
</comment>
<dbReference type="Gene3D" id="2.40.50.140">
    <property type="entry name" value="Nucleic acid-binding proteins"/>
    <property type="match status" value="4"/>
</dbReference>
<dbReference type="InterPro" id="IPR047192">
    <property type="entry name" value="Euk_RPA1_DBD_C"/>
</dbReference>
<dbReference type="CDD" id="cd04474">
    <property type="entry name" value="RPA1_DBD_A"/>
    <property type="match status" value="1"/>
</dbReference>
<feature type="compositionally biased region" description="Low complexity" evidence="10">
    <location>
        <begin position="125"/>
        <end position="136"/>
    </location>
</feature>
<evidence type="ECO:0000256" key="5">
    <source>
        <dbReference type="ARBA" id="ARBA00022771"/>
    </source>
</evidence>
<dbReference type="InterPro" id="IPR004591">
    <property type="entry name" value="Rfa1"/>
</dbReference>
<evidence type="ECO:0000259" key="13">
    <source>
        <dbReference type="Pfam" id="PF08646"/>
    </source>
</evidence>
<evidence type="ECO:0000259" key="14">
    <source>
        <dbReference type="Pfam" id="PF16900"/>
    </source>
</evidence>
<dbReference type="InterPro" id="IPR007199">
    <property type="entry name" value="Rep_factor-A_N"/>
</dbReference>
<dbReference type="CDD" id="cd04476">
    <property type="entry name" value="RPA1_DBD_C"/>
    <property type="match status" value="1"/>
</dbReference>
<keyword evidence="3 9" id="KW-0235">DNA replication</keyword>
<evidence type="ECO:0000256" key="10">
    <source>
        <dbReference type="SAM" id="MobiDB-lite"/>
    </source>
</evidence>
<organism evidence="15 16">
    <name type="scientific">Saccoglossus kowalevskii</name>
    <name type="common">Acorn worm</name>
    <dbReference type="NCBI Taxonomy" id="10224"/>
    <lineage>
        <taxon>Eukaryota</taxon>
        <taxon>Metazoa</taxon>
        <taxon>Hemichordata</taxon>
        <taxon>Enteropneusta</taxon>
        <taxon>Harrimaniidae</taxon>
        <taxon>Saccoglossus</taxon>
    </lineage>
</organism>
<keyword evidence="15" id="KW-1185">Reference proteome</keyword>
<gene>
    <name evidence="16" type="primary">LOC100376304</name>
</gene>
<evidence type="ECO:0000256" key="8">
    <source>
        <dbReference type="ARBA" id="ARBA00023242"/>
    </source>
</evidence>
<evidence type="ECO:0000256" key="6">
    <source>
        <dbReference type="ARBA" id="ARBA00022833"/>
    </source>
</evidence>
<dbReference type="InterPro" id="IPR012340">
    <property type="entry name" value="NA-bd_OB-fold"/>
</dbReference>
<evidence type="ECO:0000313" key="16">
    <source>
        <dbReference type="RefSeq" id="XP_002730881.2"/>
    </source>
</evidence>
<dbReference type="Pfam" id="PF01336">
    <property type="entry name" value="tRNA_anti-codon"/>
    <property type="match status" value="1"/>
</dbReference>
<dbReference type="GeneID" id="100376304"/>
<dbReference type="PANTHER" id="PTHR47165">
    <property type="entry name" value="OS03G0429900 PROTEIN"/>
    <property type="match status" value="1"/>
</dbReference>
<comment type="subunit">
    <text evidence="9">Component of the heterotrimeric canonical replication protein A complex (RPA).</text>
</comment>
<evidence type="ECO:0000259" key="11">
    <source>
        <dbReference type="Pfam" id="PF01336"/>
    </source>
</evidence>
<reference evidence="16" key="1">
    <citation type="submission" date="2025-08" db="UniProtKB">
        <authorList>
            <consortium name="RefSeq"/>
        </authorList>
    </citation>
    <scope>IDENTIFICATION</scope>
    <source>
        <tissue evidence="16">Testes</tissue>
    </source>
</reference>
<evidence type="ECO:0000256" key="7">
    <source>
        <dbReference type="ARBA" id="ARBA00023125"/>
    </source>
</evidence>
<keyword evidence="8 9" id="KW-0539">Nucleus</keyword>
<dbReference type="CDD" id="cd04477">
    <property type="entry name" value="RPA1N"/>
    <property type="match status" value="1"/>
</dbReference>